<accession>A0A1B0BRF2</accession>
<evidence type="ECO:0000313" key="3">
    <source>
        <dbReference type="Proteomes" id="UP000092460"/>
    </source>
</evidence>
<dbReference type="EnsemblMetazoa" id="GPPI038237-RA">
    <property type="protein sequence ID" value="GPPI038237-PA"/>
    <property type="gene ID" value="GPPI038237"/>
</dbReference>
<reference evidence="3" key="1">
    <citation type="submission" date="2015-01" db="EMBL/GenBank/DDBJ databases">
        <authorList>
            <person name="Aksoy S."/>
            <person name="Warren W."/>
            <person name="Wilson R.K."/>
        </authorList>
    </citation>
    <scope>NUCLEOTIDE SEQUENCE [LARGE SCALE GENOMIC DNA]</scope>
    <source>
        <strain evidence="3">IAEA</strain>
    </source>
</reference>
<keyword evidence="1" id="KW-0812">Transmembrane</keyword>
<keyword evidence="1" id="KW-0472">Membrane</keyword>
<protein>
    <submittedName>
        <fullName evidence="2">Uncharacterized protein</fullName>
    </submittedName>
</protein>
<dbReference type="EMBL" id="JXJN01019075">
    <property type="status" value="NOT_ANNOTATED_CDS"/>
    <property type="molecule type" value="Genomic_DNA"/>
</dbReference>
<keyword evidence="3" id="KW-1185">Reference proteome</keyword>
<sequence>MNINFLGFYFFYLFFFFLDVIFYIKNILCYVLLFLITYTSLQNIFRSANTSTHTHKHPKTHTRAPIEKNRILEIQKFLVARNIL</sequence>
<proteinExistence type="predicted"/>
<keyword evidence="1" id="KW-1133">Transmembrane helix</keyword>
<dbReference type="VEuPathDB" id="VectorBase:GPPI038237"/>
<reference evidence="2" key="2">
    <citation type="submission" date="2020-05" db="UniProtKB">
        <authorList>
            <consortium name="EnsemblMetazoa"/>
        </authorList>
    </citation>
    <scope>IDENTIFICATION</scope>
    <source>
        <strain evidence="2">IAEA</strain>
    </source>
</reference>
<feature type="transmembrane region" description="Helical" evidence="1">
    <location>
        <begin position="6"/>
        <end position="36"/>
    </location>
</feature>
<organism evidence="2 3">
    <name type="scientific">Glossina palpalis gambiensis</name>
    <dbReference type="NCBI Taxonomy" id="67801"/>
    <lineage>
        <taxon>Eukaryota</taxon>
        <taxon>Metazoa</taxon>
        <taxon>Ecdysozoa</taxon>
        <taxon>Arthropoda</taxon>
        <taxon>Hexapoda</taxon>
        <taxon>Insecta</taxon>
        <taxon>Pterygota</taxon>
        <taxon>Neoptera</taxon>
        <taxon>Endopterygota</taxon>
        <taxon>Diptera</taxon>
        <taxon>Brachycera</taxon>
        <taxon>Muscomorpha</taxon>
        <taxon>Hippoboscoidea</taxon>
        <taxon>Glossinidae</taxon>
        <taxon>Glossina</taxon>
    </lineage>
</organism>
<dbReference type="Proteomes" id="UP000092460">
    <property type="component" value="Unassembled WGS sequence"/>
</dbReference>
<name>A0A1B0BRF2_9MUSC</name>
<evidence type="ECO:0000313" key="2">
    <source>
        <dbReference type="EnsemblMetazoa" id="GPPI038237-PA"/>
    </source>
</evidence>
<evidence type="ECO:0000256" key="1">
    <source>
        <dbReference type="SAM" id="Phobius"/>
    </source>
</evidence>
<dbReference type="AlphaFoldDB" id="A0A1B0BRF2"/>